<evidence type="ECO:0000256" key="14">
    <source>
        <dbReference type="ARBA" id="ARBA00038965"/>
    </source>
</evidence>
<evidence type="ECO:0000256" key="7">
    <source>
        <dbReference type="ARBA" id="ARBA00022898"/>
    </source>
</evidence>
<dbReference type="Gene3D" id="3.40.640.10">
    <property type="entry name" value="Type I PLP-dependent aspartate aminotransferase-like (Major domain)"/>
    <property type="match status" value="1"/>
</dbReference>
<keyword evidence="10" id="KW-0443">Lipid metabolism</keyword>
<keyword evidence="11" id="KW-0472">Membrane</keyword>
<evidence type="ECO:0000256" key="15">
    <source>
        <dbReference type="ARBA" id="ARBA00042568"/>
    </source>
</evidence>
<evidence type="ECO:0000256" key="17">
    <source>
        <dbReference type="RuleBase" id="RU000382"/>
    </source>
</evidence>
<evidence type="ECO:0000256" key="8">
    <source>
        <dbReference type="ARBA" id="ARBA00022919"/>
    </source>
</evidence>
<dbReference type="EC" id="4.1.2.27" evidence="14"/>
<evidence type="ECO:0000256" key="16">
    <source>
        <dbReference type="PIRSR" id="PIRSR602129-50"/>
    </source>
</evidence>
<keyword evidence="6" id="KW-0256">Endoplasmic reticulum</keyword>
<evidence type="ECO:0000256" key="2">
    <source>
        <dbReference type="ARBA" id="ARBA00004389"/>
    </source>
</evidence>
<comment type="subcellular location">
    <subcellularLocation>
        <location evidence="2">Endoplasmic reticulum membrane</location>
        <topology evidence="2">Single-pass membrane protein</topology>
    </subcellularLocation>
</comment>
<comment type="similarity">
    <text evidence="13">Belongs to the group II decarboxylase family. Sphingosine-1-phosphate lyase subfamily.</text>
</comment>
<accession>A0A9P0DN83</accession>
<comment type="pathway">
    <text evidence="4">Sphingolipid metabolism.</text>
</comment>
<comment type="cofactor">
    <cofactor evidence="1 16 17">
        <name>pyridoxal 5'-phosphate</name>
        <dbReference type="ChEBI" id="CHEBI:597326"/>
    </cofactor>
</comment>
<dbReference type="InterPro" id="IPR050477">
    <property type="entry name" value="GrpII_AminoAcid_Decarb"/>
</dbReference>
<evidence type="ECO:0000256" key="11">
    <source>
        <dbReference type="ARBA" id="ARBA00023136"/>
    </source>
</evidence>
<evidence type="ECO:0000256" key="5">
    <source>
        <dbReference type="ARBA" id="ARBA00022692"/>
    </source>
</evidence>
<dbReference type="Gene3D" id="6.10.140.2150">
    <property type="match status" value="1"/>
</dbReference>
<protein>
    <recommendedName>
        <fullName evidence="14">sphinganine-1-phosphate aldolase</fullName>
        <ecNumber evidence="14">4.1.2.27</ecNumber>
    </recommendedName>
    <alternativeName>
        <fullName evidence="15">Sphingosine-1-phosphate aldolase</fullName>
    </alternativeName>
</protein>
<dbReference type="InterPro" id="IPR015421">
    <property type="entry name" value="PyrdxlP-dep_Trfase_major"/>
</dbReference>
<keyword evidence="7 16" id="KW-0663">Pyridoxal phosphate</keyword>
<dbReference type="GO" id="GO:0008117">
    <property type="term" value="F:sphinganine-1-phosphate aldolase activity"/>
    <property type="evidence" value="ECO:0007669"/>
    <property type="project" value="UniProtKB-EC"/>
</dbReference>
<proteinExistence type="inferred from homology"/>
<name>A0A9P0DN83_9CUCU</name>
<keyword evidence="12 17" id="KW-0456">Lyase</keyword>
<reference evidence="18" key="1">
    <citation type="submission" date="2022-01" db="EMBL/GenBank/DDBJ databases">
        <authorList>
            <person name="King R."/>
        </authorList>
    </citation>
    <scope>NUCLEOTIDE SEQUENCE</scope>
</reference>
<dbReference type="Gene3D" id="3.90.1150.10">
    <property type="entry name" value="Aspartate Aminotransferase, domain 1"/>
    <property type="match status" value="1"/>
</dbReference>
<dbReference type="FunFam" id="6.10.140.2150:FF:000001">
    <property type="entry name" value="Sphingosine-1-phosphate lyase 1"/>
    <property type="match status" value="1"/>
</dbReference>
<evidence type="ECO:0000256" key="12">
    <source>
        <dbReference type="ARBA" id="ARBA00023239"/>
    </source>
</evidence>
<feature type="modified residue" description="N6-(pyridoxal phosphate)lysine" evidence="16">
    <location>
        <position position="340"/>
    </location>
</feature>
<evidence type="ECO:0000256" key="1">
    <source>
        <dbReference type="ARBA" id="ARBA00001933"/>
    </source>
</evidence>
<evidence type="ECO:0000256" key="9">
    <source>
        <dbReference type="ARBA" id="ARBA00022989"/>
    </source>
</evidence>
<dbReference type="Proteomes" id="UP001152799">
    <property type="component" value="Chromosome 6"/>
</dbReference>
<keyword evidence="19" id="KW-1185">Reference proteome</keyword>
<evidence type="ECO:0000256" key="13">
    <source>
        <dbReference type="ARBA" id="ARBA00038302"/>
    </source>
</evidence>
<evidence type="ECO:0000313" key="19">
    <source>
        <dbReference type="Proteomes" id="UP001152799"/>
    </source>
</evidence>
<dbReference type="FunFam" id="3.40.640.10:FF:000020">
    <property type="entry name" value="sphingosine-1-phosphate lyase 1"/>
    <property type="match status" value="1"/>
</dbReference>
<evidence type="ECO:0000256" key="10">
    <source>
        <dbReference type="ARBA" id="ARBA00023098"/>
    </source>
</evidence>
<dbReference type="InterPro" id="IPR015424">
    <property type="entry name" value="PyrdxlP-dep_Trfase"/>
</dbReference>
<dbReference type="PANTHER" id="PTHR42735:SF6">
    <property type="entry name" value="SPHINGOSINE-1-PHOSPHATE LYASE 1"/>
    <property type="match status" value="1"/>
</dbReference>
<dbReference type="GO" id="GO:0019752">
    <property type="term" value="P:carboxylic acid metabolic process"/>
    <property type="evidence" value="ECO:0007669"/>
    <property type="project" value="InterPro"/>
</dbReference>
<dbReference type="AlphaFoldDB" id="A0A9P0DN83"/>
<comment type="pathway">
    <text evidence="3">Lipid metabolism; sphingolipid metabolism.</text>
</comment>
<keyword evidence="9" id="KW-1133">Transmembrane helix</keyword>
<dbReference type="SUPFAM" id="SSF53383">
    <property type="entry name" value="PLP-dependent transferases"/>
    <property type="match status" value="1"/>
</dbReference>
<keyword evidence="5" id="KW-0812">Transmembrane</keyword>
<evidence type="ECO:0000256" key="6">
    <source>
        <dbReference type="ARBA" id="ARBA00022824"/>
    </source>
</evidence>
<dbReference type="InterPro" id="IPR002129">
    <property type="entry name" value="PyrdxlP-dep_de-COase"/>
</dbReference>
<dbReference type="GO" id="GO:0030170">
    <property type="term" value="F:pyridoxal phosphate binding"/>
    <property type="evidence" value="ECO:0007669"/>
    <property type="project" value="InterPro"/>
</dbReference>
<dbReference type="Pfam" id="PF00282">
    <property type="entry name" value="Pyridoxal_deC"/>
    <property type="match status" value="1"/>
</dbReference>
<keyword evidence="8" id="KW-0746">Sphingolipid metabolism</keyword>
<sequence>MDKVRLPLDILKNSVNVVFTGKEPWQIVSITTSSVLLIVWLYDFLDRDEDLLTRSKKTIFKIAKCFPQIKRKVDKELADINESFRKEVAEKTSHLEYLVQLPSKGMNSQEILKILNTNLALNQDLWKGGWASGAVYVHNESLQALMADAYKESSYTNPLHPDLFPGVCKMESEIIRILINLFYGDENACGTMTTGGTESIMMACKAYRDYAKETRGIRRPEMVLPITAHSGFDKAGLYLNIRLRHVRLDPATCQVDIKAMKKAINRNTIMLVGSAPNFPYGTIDDIAEISNLGLKYNIPVHVDSCLGGLLTCFMEKAGYPPPVTDFRLQGVTSISADTHKYGFAPKGTSVIMYKEPKYRHYQYTVTTDWVGGVYGSPTVNGSRAGGNVATCWAALLYHGIDGYVSATKEIIYTTKFIEKGLRRMKGIYIFGQPATSVVAVGSNDFDIYRLSDALLTLGWHLNTLQYPSAFHICVTLLHTKPGIAQKFLDDVRDSLVEILKDPSVPVAGKMALYGTAQKLPDRSIVGDITRYFLDSMYYIPEQQKK</sequence>
<organism evidence="18 19">
    <name type="scientific">Ceutorhynchus assimilis</name>
    <name type="common">cabbage seed weevil</name>
    <dbReference type="NCBI Taxonomy" id="467358"/>
    <lineage>
        <taxon>Eukaryota</taxon>
        <taxon>Metazoa</taxon>
        <taxon>Ecdysozoa</taxon>
        <taxon>Arthropoda</taxon>
        <taxon>Hexapoda</taxon>
        <taxon>Insecta</taxon>
        <taxon>Pterygota</taxon>
        <taxon>Neoptera</taxon>
        <taxon>Endopterygota</taxon>
        <taxon>Coleoptera</taxon>
        <taxon>Polyphaga</taxon>
        <taxon>Cucujiformia</taxon>
        <taxon>Curculionidae</taxon>
        <taxon>Ceutorhynchinae</taxon>
        <taxon>Ceutorhynchus</taxon>
    </lineage>
</organism>
<dbReference type="GO" id="GO:0005789">
    <property type="term" value="C:endoplasmic reticulum membrane"/>
    <property type="evidence" value="ECO:0007669"/>
    <property type="project" value="UniProtKB-SubCell"/>
</dbReference>
<evidence type="ECO:0000256" key="3">
    <source>
        <dbReference type="ARBA" id="ARBA00004760"/>
    </source>
</evidence>
<evidence type="ECO:0000313" key="18">
    <source>
        <dbReference type="EMBL" id="CAH1132993.1"/>
    </source>
</evidence>
<dbReference type="GO" id="GO:0030149">
    <property type="term" value="P:sphingolipid catabolic process"/>
    <property type="evidence" value="ECO:0007669"/>
    <property type="project" value="TreeGrafter"/>
</dbReference>
<gene>
    <name evidence="18" type="ORF">CEUTPL_LOCUS11467</name>
</gene>
<dbReference type="OrthoDB" id="10254570at2759"/>
<evidence type="ECO:0000256" key="4">
    <source>
        <dbReference type="ARBA" id="ARBA00004991"/>
    </source>
</evidence>
<dbReference type="InterPro" id="IPR015422">
    <property type="entry name" value="PyrdxlP-dep_Trfase_small"/>
</dbReference>
<dbReference type="PANTHER" id="PTHR42735">
    <property type="match status" value="1"/>
</dbReference>
<dbReference type="EMBL" id="OU892282">
    <property type="protein sequence ID" value="CAH1132993.1"/>
    <property type="molecule type" value="Genomic_DNA"/>
</dbReference>